<dbReference type="AlphaFoldDB" id="A0A919VZI2"/>
<gene>
    <name evidence="2" type="ORF">Aco04nite_70740</name>
</gene>
<organism evidence="2 3">
    <name type="scientific">Winogradskya consettensis</name>
    <dbReference type="NCBI Taxonomy" id="113560"/>
    <lineage>
        <taxon>Bacteria</taxon>
        <taxon>Bacillati</taxon>
        <taxon>Actinomycetota</taxon>
        <taxon>Actinomycetes</taxon>
        <taxon>Micromonosporales</taxon>
        <taxon>Micromonosporaceae</taxon>
        <taxon>Winogradskya</taxon>
    </lineage>
</organism>
<evidence type="ECO:0000313" key="3">
    <source>
        <dbReference type="Proteomes" id="UP000680865"/>
    </source>
</evidence>
<keyword evidence="3" id="KW-1185">Reference proteome</keyword>
<dbReference type="RefSeq" id="WP_213001535.1">
    <property type="nucleotide sequence ID" value="NZ_BAAATW010000001.1"/>
</dbReference>
<evidence type="ECO:0000313" key="2">
    <source>
        <dbReference type="EMBL" id="GIM80440.1"/>
    </source>
</evidence>
<comment type="caution">
    <text evidence="2">The sequence shown here is derived from an EMBL/GenBank/DDBJ whole genome shotgun (WGS) entry which is preliminary data.</text>
</comment>
<name>A0A919VZI2_9ACTN</name>
<dbReference type="Proteomes" id="UP000680865">
    <property type="component" value="Unassembled WGS sequence"/>
</dbReference>
<protein>
    <submittedName>
        <fullName evidence="2">Uncharacterized protein</fullName>
    </submittedName>
</protein>
<dbReference type="Gene3D" id="2.60.40.2700">
    <property type="match status" value="2"/>
</dbReference>
<feature type="compositionally biased region" description="Low complexity" evidence="1">
    <location>
        <begin position="574"/>
        <end position="588"/>
    </location>
</feature>
<dbReference type="EMBL" id="BOQP01000043">
    <property type="protein sequence ID" value="GIM80440.1"/>
    <property type="molecule type" value="Genomic_DNA"/>
</dbReference>
<feature type="region of interest" description="Disordered" evidence="1">
    <location>
        <begin position="574"/>
        <end position="597"/>
    </location>
</feature>
<reference evidence="2" key="1">
    <citation type="submission" date="2021-03" db="EMBL/GenBank/DDBJ databases">
        <title>Whole genome shotgun sequence of Actinoplanes consettensis NBRC 14913.</title>
        <authorList>
            <person name="Komaki H."/>
            <person name="Tamura T."/>
        </authorList>
    </citation>
    <scope>NUCLEOTIDE SEQUENCE</scope>
    <source>
        <strain evidence="2">NBRC 14913</strain>
    </source>
</reference>
<accession>A0A919VZI2</accession>
<sequence>MGIYSAPGVADADVVGPSVFADYGRGETDLEFNVGVPGEFRFSSRDDDTESFVWSIDGDGPSGTTPADATGWGTTMIAPARPGWQTLSVLGVEHDGTRSGTTEYEFRVDNGPLVTGGMTAEDDPVLVGATLTYHLAPRRPGVTAYVFQAEGLTEFTVPARADGTADHAWMIPHPDIRTLSIRSRTADGTLSEPRYPYLSVNGADPVITQSGGYGLNMAMTFRALSPMPGVTQYTAVLDNTPSTQQVVSAGPDGSASFQYTVSKRGQHSVVIHAVNASGARTGSRVRTWTASDRPIVTSAEFPLDSAARSAPGTFTFTPRLGGTTAYEYSFGGATTTLAANPDGTGTLHWTPPAMGAYTLSVRSLTANGTRSELTAGHTFTVAPRTGTLTSFSPHAVQAGAPRTITLTGTELTAQDKITVQLPGGSSTPTTIKSVSADLTTLTFTADLTTAKPGLADIVLHSAATGELAGRYTIIIDPAPALRVTKAPAITGSAKVGAKLTATAGTWTPAATSVKYQWKSNGSAIAGATGSSYTIPASQVGKRLTVTVTASRSGNTTTSTVSAATPAVVKGPAAKATTKPKITGTPKAARTVTATPGTWSPKPTTYKYEWRLNGKLIKGATGKSLKLKSTMRDKKLTVTVIAVRHGHVDGRSTSAAVKVRR</sequence>
<proteinExistence type="predicted"/>
<evidence type="ECO:0000256" key="1">
    <source>
        <dbReference type="SAM" id="MobiDB-lite"/>
    </source>
</evidence>